<evidence type="ECO:0000313" key="2">
    <source>
        <dbReference type="EMBL" id="SDQ30808.1"/>
    </source>
</evidence>
<dbReference type="PANTHER" id="PTHR45947">
    <property type="entry name" value="SULFOQUINOVOSYL TRANSFERASE SQD2"/>
    <property type="match status" value="1"/>
</dbReference>
<reference evidence="3" key="1">
    <citation type="submission" date="2016-10" db="EMBL/GenBank/DDBJ databases">
        <authorList>
            <person name="Varghese N."/>
        </authorList>
    </citation>
    <scope>NUCLEOTIDE SEQUENCE [LARGE SCALE GENOMIC DNA]</scope>
    <source>
        <strain evidence="3">GAS106B</strain>
    </source>
</reference>
<feature type="domain" description="Glycosyl transferase family 1" evidence="1">
    <location>
        <begin position="218"/>
        <end position="368"/>
    </location>
</feature>
<dbReference type="Proteomes" id="UP000183487">
    <property type="component" value="Unassembled WGS sequence"/>
</dbReference>
<gene>
    <name evidence="2" type="ORF">SAMN05443245_0843</name>
</gene>
<dbReference type="PANTHER" id="PTHR45947:SF3">
    <property type="entry name" value="SULFOQUINOVOSYL TRANSFERASE SQD2"/>
    <property type="match status" value="1"/>
</dbReference>
<keyword evidence="3" id="KW-1185">Reference proteome</keyword>
<dbReference type="SUPFAM" id="SSF53756">
    <property type="entry name" value="UDP-Glycosyltransferase/glycogen phosphorylase"/>
    <property type="match status" value="1"/>
</dbReference>
<protein>
    <submittedName>
        <fullName evidence="2">Glycosyltransferase involved in cell wall bisynthesis</fullName>
    </submittedName>
</protein>
<accession>A0A1H0ZTR7</accession>
<dbReference type="EMBL" id="FNKP01000001">
    <property type="protein sequence ID" value="SDQ30808.1"/>
    <property type="molecule type" value="Genomic_DNA"/>
</dbReference>
<dbReference type="AlphaFoldDB" id="A0A1H0ZTR7"/>
<name>A0A1H0ZTR7_9BURK</name>
<dbReference type="Gene3D" id="3.40.50.2000">
    <property type="entry name" value="Glycogen Phosphorylase B"/>
    <property type="match status" value="2"/>
</dbReference>
<dbReference type="GO" id="GO:0016757">
    <property type="term" value="F:glycosyltransferase activity"/>
    <property type="evidence" value="ECO:0007669"/>
    <property type="project" value="InterPro"/>
</dbReference>
<evidence type="ECO:0000259" key="1">
    <source>
        <dbReference type="Pfam" id="PF00534"/>
    </source>
</evidence>
<evidence type="ECO:0000313" key="3">
    <source>
        <dbReference type="Proteomes" id="UP000183487"/>
    </source>
</evidence>
<sequence length="413" mass="46466">MQRCRVLVINDYAKMGGAEVVYQQSADLLATLPNVDVERFDDLRYSIGKTKWERSWNLNAARALEEAILEFRPHRIMLHNYHNALSPSVLSVIARYKRKLGYRAYHTCHDYHLVYYNPALQYFDNGRPVIFPIEALRTRASYLRRPTPKGHVHDLLTKVYWHALRAAYQPARVFDKILCPSAFMEEALHRSGINNTALVLNPSSVPLALPPLTAYGKESFNIAFVGRISQEKGLAQFIELADGENFERIDSIGVYGDGPDRAAIEQRFASLIQRGKLIFFGSLPQEKLFPEMRRFADAVVVPSVGAENAPLVIIEAAMLGMPALVHDGGSMAVTADSVGNKIKFLSKPESLRSALDQLAMHLAEPQRKYELGEYLPERYVQRLAEIMHIGEDATPSVRHGSMNQFADKLSAAQ</sequence>
<dbReference type="Pfam" id="PF00534">
    <property type="entry name" value="Glycos_transf_1"/>
    <property type="match status" value="1"/>
</dbReference>
<dbReference type="InterPro" id="IPR001296">
    <property type="entry name" value="Glyco_trans_1"/>
</dbReference>
<dbReference type="InterPro" id="IPR050194">
    <property type="entry name" value="Glycosyltransferase_grp1"/>
</dbReference>
<dbReference type="OrthoDB" id="9062832at2"/>
<proteinExistence type="predicted"/>
<keyword evidence="2" id="KW-0808">Transferase</keyword>
<organism evidence="2 3">
    <name type="scientific">Paraburkholderia fungorum</name>
    <dbReference type="NCBI Taxonomy" id="134537"/>
    <lineage>
        <taxon>Bacteria</taxon>
        <taxon>Pseudomonadati</taxon>
        <taxon>Pseudomonadota</taxon>
        <taxon>Betaproteobacteria</taxon>
        <taxon>Burkholderiales</taxon>
        <taxon>Burkholderiaceae</taxon>
        <taxon>Paraburkholderia</taxon>
    </lineage>
</organism>